<gene>
    <name evidence="3" type="ORF">NGM99_01775</name>
</gene>
<dbReference type="RefSeq" id="WP_252815338.1">
    <property type="nucleotide sequence ID" value="NZ_JAMXQS010000001.1"/>
</dbReference>
<evidence type="ECO:0000256" key="1">
    <source>
        <dbReference type="SAM" id="Phobius"/>
    </source>
</evidence>
<feature type="transmembrane region" description="Helical" evidence="1">
    <location>
        <begin position="12"/>
        <end position="32"/>
    </location>
</feature>
<dbReference type="Proteomes" id="UP001205906">
    <property type="component" value="Unassembled WGS sequence"/>
</dbReference>
<feature type="domain" description="DUF4328" evidence="2">
    <location>
        <begin position="51"/>
        <end position="203"/>
    </location>
</feature>
<dbReference type="Pfam" id="PF14219">
    <property type="entry name" value="DUF4328"/>
    <property type="match status" value="1"/>
</dbReference>
<organism evidence="3 4">
    <name type="scientific">Mesorhizobium liriopis</name>
    <dbReference type="NCBI Taxonomy" id="2953882"/>
    <lineage>
        <taxon>Bacteria</taxon>
        <taxon>Pseudomonadati</taxon>
        <taxon>Pseudomonadota</taxon>
        <taxon>Alphaproteobacteria</taxon>
        <taxon>Hyphomicrobiales</taxon>
        <taxon>Phyllobacteriaceae</taxon>
        <taxon>Mesorhizobium</taxon>
    </lineage>
</organism>
<keyword evidence="1" id="KW-0472">Membrane</keyword>
<evidence type="ECO:0000313" key="4">
    <source>
        <dbReference type="Proteomes" id="UP001205906"/>
    </source>
</evidence>
<name>A0ABT1C1Y3_9HYPH</name>
<accession>A0ABT1C1Y3</accession>
<sequence>MSASFQSLTERLTRLLWIVFAIDVVALVFDLWERIIAFQMRNGAVGDAITAAASASDNRQMVIGYLQLGFFITTAVIAAVWIRRANMNARLLGAREMRFTPNWSIGWYFVPIANLFMPYQSMAETWRASSGRPDWKNEPVPDFLKYWWALWLAANIVGQIAAQLYMKVSDPESLILGNTAYLVADGISAVLDLVFLQLVQQLSERQAQTAPRKHS</sequence>
<feature type="transmembrane region" description="Helical" evidence="1">
    <location>
        <begin position="178"/>
        <end position="199"/>
    </location>
</feature>
<dbReference type="InterPro" id="IPR025565">
    <property type="entry name" value="DUF4328"/>
</dbReference>
<keyword evidence="4" id="KW-1185">Reference proteome</keyword>
<keyword evidence="1" id="KW-0812">Transmembrane</keyword>
<dbReference type="EMBL" id="JAMXQS010000001">
    <property type="protein sequence ID" value="MCO6048518.1"/>
    <property type="molecule type" value="Genomic_DNA"/>
</dbReference>
<reference evidence="3 4" key="1">
    <citation type="submission" date="2022-06" db="EMBL/GenBank/DDBJ databases">
        <title>Mesorhizobium sp. strain RP14 Genome sequencing and assembly.</title>
        <authorList>
            <person name="Kim I."/>
        </authorList>
    </citation>
    <scope>NUCLEOTIDE SEQUENCE [LARGE SCALE GENOMIC DNA]</scope>
    <source>
        <strain evidence="4">RP14(2022)</strain>
    </source>
</reference>
<feature type="transmembrane region" description="Helical" evidence="1">
    <location>
        <begin position="62"/>
        <end position="82"/>
    </location>
</feature>
<evidence type="ECO:0000259" key="2">
    <source>
        <dbReference type="Pfam" id="PF14219"/>
    </source>
</evidence>
<comment type="caution">
    <text evidence="3">The sequence shown here is derived from an EMBL/GenBank/DDBJ whole genome shotgun (WGS) entry which is preliminary data.</text>
</comment>
<feature type="transmembrane region" description="Helical" evidence="1">
    <location>
        <begin position="103"/>
        <end position="120"/>
    </location>
</feature>
<proteinExistence type="predicted"/>
<protein>
    <submittedName>
        <fullName evidence="3">DUF4328 domain-containing protein</fullName>
    </submittedName>
</protein>
<evidence type="ECO:0000313" key="3">
    <source>
        <dbReference type="EMBL" id="MCO6048518.1"/>
    </source>
</evidence>
<keyword evidence="1" id="KW-1133">Transmembrane helix</keyword>